<reference evidence="7 8" key="1">
    <citation type="submission" date="2020-10" db="EMBL/GenBank/DDBJ databases">
        <title>Ca. Dormibacterota MAGs.</title>
        <authorList>
            <person name="Montgomery K."/>
        </authorList>
    </citation>
    <scope>NUCLEOTIDE SEQUENCE [LARGE SCALE GENOMIC DNA]</scope>
    <source>
        <strain evidence="7">Mitchell_Peninsula_5</strain>
    </source>
</reference>
<keyword evidence="3" id="KW-0808">Transferase</keyword>
<dbReference type="EC" id="2.7.7.9" evidence="2"/>
<dbReference type="GO" id="GO:0003983">
    <property type="term" value="F:UTP:glucose-1-phosphate uridylyltransferase activity"/>
    <property type="evidence" value="ECO:0007669"/>
    <property type="project" value="UniProtKB-EC"/>
</dbReference>
<dbReference type="InterPro" id="IPR029044">
    <property type="entry name" value="Nucleotide-diphossugar_trans"/>
</dbReference>
<evidence type="ECO:0000256" key="2">
    <source>
        <dbReference type="ARBA" id="ARBA00012415"/>
    </source>
</evidence>
<dbReference type="SUPFAM" id="SSF53448">
    <property type="entry name" value="Nucleotide-diphospho-sugar transferases"/>
    <property type="match status" value="1"/>
</dbReference>
<evidence type="ECO:0000256" key="5">
    <source>
        <dbReference type="ARBA" id="ARBA00048128"/>
    </source>
</evidence>
<name>A0A934KQA5_9BACT</name>
<keyword evidence="4 7" id="KW-0548">Nucleotidyltransferase</keyword>
<dbReference type="Gene3D" id="3.90.550.10">
    <property type="entry name" value="Spore Coat Polysaccharide Biosynthesis Protein SpsA, Chain A"/>
    <property type="match status" value="1"/>
</dbReference>
<feature type="domain" description="Nucleotidyl transferase" evidence="6">
    <location>
        <begin position="7"/>
        <end position="265"/>
    </location>
</feature>
<evidence type="ECO:0000313" key="8">
    <source>
        <dbReference type="Proteomes" id="UP000614410"/>
    </source>
</evidence>
<gene>
    <name evidence="7" type="ORF">JF887_12770</name>
</gene>
<evidence type="ECO:0000256" key="3">
    <source>
        <dbReference type="ARBA" id="ARBA00022679"/>
    </source>
</evidence>
<evidence type="ECO:0000313" key="7">
    <source>
        <dbReference type="EMBL" id="MBJ7610285.1"/>
    </source>
</evidence>
<evidence type="ECO:0000259" key="6">
    <source>
        <dbReference type="Pfam" id="PF00483"/>
    </source>
</evidence>
<evidence type="ECO:0000256" key="4">
    <source>
        <dbReference type="ARBA" id="ARBA00022695"/>
    </source>
</evidence>
<dbReference type="GO" id="GO:0006011">
    <property type="term" value="P:UDP-alpha-D-glucose metabolic process"/>
    <property type="evidence" value="ECO:0007669"/>
    <property type="project" value="InterPro"/>
</dbReference>
<comment type="similarity">
    <text evidence="1">Belongs to the UDPGP type 2 family.</text>
</comment>
<dbReference type="Pfam" id="PF00483">
    <property type="entry name" value="NTP_transferase"/>
    <property type="match status" value="1"/>
</dbReference>
<dbReference type="EMBL" id="JAEKNN010000060">
    <property type="protein sequence ID" value="MBJ7610285.1"/>
    <property type="molecule type" value="Genomic_DNA"/>
</dbReference>
<comment type="caution">
    <text evidence="7">The sequence shown here is derived from an EMBL/GenBank/DDBJ whole genome shotgun (WGS) entry which is preliminary data.</text>
</comment>
<dbReference type="PANTHER" id="PTHR43197">
    <property type="entry name" value="UTP--GLUCOSE-1-PHOSPHATE URIDYLYLTRANSFERASE"/>
    <property type="match status" value="1"/>
</dbReference>
<accession>A0A934KQA5</accession>
<dbReference type="Proteomes" id="UP000614410">
    <property type="component" value="Unassembled WGS sequence"/>
</dbReference>
<evidence type="ECO:0000256" key="1">
    <source>
        <dbReference type="ARBA" id="ARBA00006890"/>
    </source>
</evidence>
<protein>
    <recommendedName>
        <fullName evidence="2">UTP--glucose-1-phosphate uridylyltransferase</fullName>
        <ecNumber evidence="2">2.7.7.9</ecNumber>
    </recommendedName>
</protein>
<dbReference type="InterPro" id="IPR005771">
    <property type="entry name" value="GalU_uridylyltTrfase_bac/arc"/>
</dbReference>
<proteinExistence type="inferred from homology"/>
<organism evidence="7 8">
    <name type="scientific">Candidatus Amunia macphersoniae</name>
    <dbReference type="NCBI Taxonomy" id="3127014"/>
    <lineage>
        <taxon>Bacteria</taxon>
        <taxon>Bacillati</taxon>
        <taxon>Candidatus Dormiibacterota</taxon>
        <taxon>Candidatus Dormibacteria</taxon>
        <taxon>Candidatus Aeolococcales</taxon>
        <taxon>Candidatus Aeolococcaceae</taxon>
        <taxon>Candidatus Amunia</taxon>
    </lineage>
</organism>
<dbReference type="AlphaFoldDB" id="A0A934KQA5"/>
<comment type="catalytic activity">
    <reaction evidence="5">
        <text>alpha-D-glucose 1-phosphate + UTP + H(+) = UDP-alpha-D-glucose + diphosphate</text>
        <dbReference type="Rhea" id="RHEA:19889"/>
        <dbReference type="ChEBI" id="CHEBI:15378"/>
        <dbReference type="ChEBI" id="CHEBI:33019"/>
        <dbReference type="ChEBI" id="CHEBI:46398"/>
        <dbReference type="ChEBI" id="CHEBI:58601"/>
        <dbReference type="ChEBI" id="CHEBI:58885"/>
        <dbReference type="EC" id="2.7.7.9"/>
    </reaction>
</comment>
<sequence length="287" mass="30518">MELHHCVIPAAGLGTRFLPATKALPKELLPVLDRPVIQWAAEEAVAAGARRLVIVISDGKELIQQHFTVHPALEALLEERGKLAELEAVRASDHLADFTWVRQDEPLGLGHAVLCAADAVGDRPFMCMLPDDLSHGPVPVLRQLADAYAEHQTPILALMRVPREQISRYGCATVAESDGSVHRISAVVEKPPADEAASDLAIMGRYVLTPDIFDALRTTEPGAGGEIQLTDGIAALIARGPVHGIEFTGELLDVGTPAGWLATNARLALNNATFGAALRDAQGVVSA</sequence>
<dbReference type="CDD" id="cd02541">
    <property type="entry name" value="UGPase_prokaryotic"/>
    <property type="match status" value="1"/>
</dbReference>
<dbReference type="PANTHER" id="PTHR43197:SF1">
    <property type="entry name" value="UTP--GLUCOSE-1-PHOSPHATE URIDYLYLTRANSFERASE"/>
    <property type="match status" value="1"/>
</dbReference>
<dbReference type="InterPro" id="IPR005835">
    <property type="entry name" value="NTP_transferase_dom"/>
</dbReference>